<protein>
    <recommendedName>
        <fullName evidence="3">Dicarboxylate transport</fullName>
    </recommendedName>
</protein>
<evidence type="ECO:0000313" key="1">
    <source>
        <dbReference type="EMBL" id="TDN49245.1"/>
    </source>
</evidence>
<keyword evidence="2" id="KW-1185">Reference proteome</keyword>
<evidence type="ECO:0008006" key="3">
    <source>
        <dbReference type="Google" id="ProtNLM"/>
    </source>
</evidence>
<dbReference type="OrthoDB" id="6191549at2"/>
<dbReference type="Proteomes" id="UP000295129">
    <property type="component" value="Unassembled WGS sequence"/>
</dbReference>
<organism evidence="1 2">
    <name type="scientific">Azoarcus indigens</name>
    <dbReference type="NCBI Taxonomy" id="29545"/>
    <lineage>
        <taxon>Bacteria</taxon>
        <taxon>Pseudomonadati</taxon>
        <taxon>Pseudomonadota</taxon>
        <taxon>Betaproteobacteria</taxon>
        <taxon>Rhodocyclales</taxon>
        <taxon>Zoogloeaceae</taxon>
        <taxon>Azoarcus</taxon>
    </lineage>
</organism>
<dbReference type="RefSeq" id="WP_133592748.1">
    <property type="nucleotide sequence ID" value="NZ_SNVV01000012.1"/>
</dbReference>
<dbReference type="EMBL" id="SNVV01000012">
    <property type="protein sequence ID" value="TDN49245.1"/>
    <property type="molecule type" value="Genomic_DNA"/>
</dbReference>
<reference evidence="1 2" key="1">
    <citation type="submission" date="2019-03" db="EMBL/GenBank/DDBJ databases">
        <title>Genomic Encyclopedia of Type Strains, Phase IV (KMG-IV): sequencing the most valuable type-strain genomes for metagenomic binning, comparative biology and taxonomic classification.</title>
        <authorList>
            <person name="Goeker M."/>
        </authorList>
    </citation>
    <scope>NUCLEOTIDE SEQUENCE [LARGE SCALE GENOMIC DNA]</scope>
    <source>
        <strain evidence="1 2">DSM 12121</strain>
    </source>
</reference>
<proteinExistence type="predicted"/>
<sequence>MVPAADSFSLSLGEFSRPGLGLAGLELAYDVRNGRLVARAGHLEIAGQQWRDVRLQCAAASLQGTQLKCSRGELSFAEGKAALAFSFSLDLERQAGDIEIALEDGGHLKAAMSSGGELRFLLDNLSLSKVSRWWPALAAWAPTGSMSAKGVYRNGALKAQGSLREAGFSSQTGLQAAEDLELTFSLEARPERQGWGWTADLSWMAGQAYLDPFFIQALPWSMNAHGWLGADRLELTEAVLQMPGVAQLAVSAVFSLGGQRLERFSFSLAGGELAVLGPTWIAPLVAPANREAVNFGGRLAAGLEWADGELLAADFVLEEASFGMEAGAGGEGFAFGPVNGYLPWRMAGEASGELSVGEGRWERLSLGRFSMPVEARDGTLRLGRTAIPLLDGAVVFDDVHVRRQAGQWLGAGSVVIEPLSVRLLTEALGLPLMNGVLAASVPGLGFRPGEITLDGALVVSVFDGYLQATGLRILEPLGASSRLQADVELRHIDLAQLTETFSFGSVAGFVDADITGLELSRWRPVAFDARLYSSPGNYPRRISQRAVEDLAALGGGGAVAAIQRGLLGLFRDFGYRDLALGCVLKEGVCSMSGLSSRGDGSFLIVQGGGLPALDVIGYNPRVDWDELVSRLQRVIAEGASVVTD</sequence>
<evidence type="ECO:0000313" key="2">
    <source>
        <dbReference type="Proteomes" id="UP000295129"/>
    </source>
</evidence>
<gene>
    <name evidence="1" type="ORF">C7389_112100</name>
</gene>
<accession>A0A4R6DVH8</accession>
<comment type="caution">
    <text evidence="1">The sequence shown here is derived from an EMBL/GenBank/DDBJ whole genome shotgun (WGS) entry which is preliminary data.</text>
</comment>
<dbReference type="AlphaFoldDB" id="A0A4R6DVH8"/>
<name>A0A4R6DVH8_9RHOO</name>